<protein>
    <submittedName>
        <fullName evidence="2">Uncharacterized protein</fullName>
    </submittedName>
</protein>
<feature type="compositionally biased region" description="Polar residues" evidence="1">
    <location>
        <begin position="248"/>
        <end position="268"/>
    </location>
</feature>
<gene>
    <name evidence="2" type="ORF">KL86CLO1_11634</name>
</gene>
<sequence>MDERESVFELNEQDIDAAWDEDVETHIQQEEPPEPEAQPPVEEGKQDPPAAPPQNDNAAGDKEPSANQPQDTFTLKHLEETKTVNRDEVVVLAQKGMDYDRIRQERDQLREYRQGADPALNLVKAYAERNGMDIGAYIDFCRKQELMAQGVNEQTAAAQIEVEKNQAAMQERNAEEERQRQEQERIQQGAKRRNEERTRDMNAFIAAYPNVKPESIPPQVWAQVAKGESLMSAYTMHRNQELEAQITAERQNQQNRQRTPGSLNSGLDGSTRDEIDKIWYADD</sequence>
<organism evidence="2">
    <name type="scientific">uncultured Eubacteriales bacterium</name>
    <dbReference type="NCBI Taxonomy" id="172733"/>
    <lineage>
        <taxon>Bacteria</taxon>
        <taxon>Bacillati</taxon>
        <taxon>Bacillota</taxon>
        <taxon>Clostridia</taxon>
        <taxon>Eubacteriales</taxon>
        <taxon>environmental samples</taxon>
    </lineage>
</organism>
<reference evidence="2" key="1">
    <citation type="submission" date="2016-04" db="EMBL/GenBank/DDBJ databases">
        <authorList>
            <person name="Evans L.H."/>
            <person name="Alamgir A."/>
            <person name="Owens N."/>
            <person name="Weber N.D."/>
            <person name="Virtaneva K."/>
            <person name="Barbian K."/>
            <person name="Babar A."/>
            <person name="Rosenke K."/>
        </authorList>
    </citation>
    <scope>NUCLEOTIDE SEQUENCE</scope>
    <source>
        <strain evidence="2">86</strain>
    </source>
</reference>
<evidence type="ECO:0000256" key="1">
    <source>
        <dbReference type="SAM" id="MobiDB-lite"/>
    </source>
</evidence>
<evidence type="ECO:0000313" key="2">
    <source>
        <dbReference type="EMBL" id="SBW02361.1"/>
    </source>
</evidence>
<feature type="compositionally biased region" description="Basic and acidic residues" evidence="1">
    <location>
        <begin position="270"/>
        <end position="283"/>
    </location>
</feature>
<feature type="region of interest" description="Disordered" evidence="1">
    <location>
        <begin position="167"/>
        <end position="198"/>
    </location>
</feature>
<name>A0A212JSF1_9FIRM</name>
<proteinExistence type="predicted"/>
<feature type="compositionally biased region" description="Acidic residues" evidence="1">
    <location>
        <begin position="11"/>
        <end position="23"/>
    </location>
</feature>
<accession>A0A212JSF1</accession>
<feature type="compositionally biased region" description="Basic and acidic residues" evidence="1">
    <location>
        <begin position="172"/>
        <end position="185"/>
    </location>
</feature>
<feature type="region of interest" description="Disordered" evidence="1">
    <location>
        <begin position="247"/>
        <end position="283"/>
    </location>
</feature>
<dbReference type="EMBL" id="FLUN01000001">
    <property type="protein sequence ID" value="SBW02361.1"/>
    <property type="molecule type" value="Genomic_DNA"/>
</dbReference>
<dbReference type="AlphaFoldDB" id="A0A212JSF1"/>
<feature type="region of interest" description="Disordered" evidence="1">
    <location>
        <begin position="1"/>
        <end position="72"/>
    </location>
</feature>